<organism evidence="1 2">
    <name type="scientific">Pseudidiomarina indica</name>
    <dbReference type="NCBI Taxonomy" id="1159017"/>
    <lineage>
        <taxon>Bacteria</taxon>
        <taxon>Pseudomonadati</taxon>
        <taxon>Pseudomonadota</taxon>
        <taxon>Gammaproteobacteria</taxon>
        <taxon>Alteromonadales</taxon>
        <taxon>Idiomarinaceae</taxon>
        <taxon>Pseudidiomarina</taxon>
    </lineage>
</organism>
<dbReference type="OrthoDB" id="6241082at2"/>
<evidence type="ECO:0000313" key="1">
    <source>
        <dbReference type="EMBL" id="SDB06327.1"/>
    </source>
</evidence>
<dbReference type="AlphaFoldDB" id="A0A1G6AD30"/>
<protein>
    <recommendedName>
        <fullName evidence="3">Toxin CptA</fullName>
    </recommendedName>
</protein>
<dbReference type="Proteomes" id="UP000199626">
    <property type="component" value="Unassembled WGS sequence"/>
</dbReference>
<name>A0A1G6AD30_9GAMM</name>
<proteinExistence type="predicted"/>
<keyword evidence="2" id="KW-1185">Reference proteome</keyword>
<dbReference type="RefSeq" id="WP_143001057.1">
    <property type="nucleotide sequence ID" value="NZ_FMXN01000001.1"/>
</dbReference>
<evidence type="ECO:0000313" key="2">
    <source>
        <dbReference type="Proteomes" id="UP000199626"/>
    </source>
</evidence>
<dbReference type="EMBL" id="FMXN01000001">
    <property type="protein sequence ID" value="SDB06327.1"/>
    <property type="molecule type" value="Genomic_DNA"/>
</dbReference>
<sequence>MWQLVVCPWPWLRQPNQLWGIDTHQGRWVQLTDFDQLTWQVHPLSWVTPWGALVMLERAGQPRRWLWLPRSWLGDGQYRRLARWLLRWRQYGRLRISG</sequence>
<reference evidence="2" key="1">
    <citation type="submission" date="2016-10" db="EMBL/GenBank/DDBJ databases">
        <authorList>
            <person name="Varghese N."/>
            <person name="Submissions S."/>
        </authorList>
    </citation>
    <scope>NUCLEOTIDE SEQUENCE [LARGE SCALE GENOMIC DNA]</scope>
    <source>
        <strain evidence="2">CGMCC 1.10824</strain>
    </source>
</reference>
<accession>A0A1G6AD30</accession>
<evidence type="ECO:0008006" key="3">
    <source>
        <dbReference type="Google" id="ProtNLM"/>
    </source>
</evidence>
<gene>
    <name evidence="1" type="ORF">SAMN02927930_00283</name>
</gene>
<dbReference type="STRING" id="1159017.SAMN02927930_00283"/>